<reference evidence="2" key="1">
    <citation type="submission" date="2017-05" db="EMBL/GenBank/DDBJ databases">
        <authorList>
            <person name="Ray J."/>
            <person name="Price M."/>
            <person name="Deutschbauer A."/>
        </authorList>
    </citation>
    <scope>NUCLEOTIDE SEQUENCE [LARGE SCALE GENOMIC DNA]</scope>
    <source>
        <strain evidence="2">DSM 19842</strain>
    </source>
</reference>
<accession>A0A1X9YR53</accession>
<organism evidence="1 2">
    <name type="scientific">Pontibacter actiniarum</name>
    <dbReference type="NCBI Taxonomy" id="323450"/>
    <lineage>
        <taxon>Bacteria</taxon>
        <taxon>Pseudomonadati</taxon>
        <taxon>Bacteroidota</taxon>
        <taxon>Cytophagia</taxon>
        <taxon>Cytophagales</taxon>
        <taxon>Hymenobacteraceae</taxon>
        <taxon>Pontibacter</taxon>
    </lineage>
</organism>
<name>A0A1X9YR53_9BACT</name>
<dbReference type="Proteomes" id="UP000266292">
    <property type="component" value="Chromosome"/>
</dbReference>
<sequence>MAPDFSISFMLQVDYLMEQLKKHLFHRCISARFSCAYGIHLAGILLLAGEIINVRCWLHDQRFTTEPQREYCTAVKFTGWQKY</sequence>
<protein>
    <submittedName>
        <fullName evidence="1">Uncharacterized protein</fullName>
    </submittedName>
</protein>
<dbReference type="AlphaFoldDB" id="A0A1X9YR53"/>
<evidence type="ECO:0000313" key="2">
    <source>
        <dbReference type="Proteomes" id="UP000266292"/>
    </source>
</evidence>
<dbReference type="EMBL" id="CP021235">
    <property type="protein sequence ID" value="ARS35339.1"/>
    <property type="molecule type" value="Genomic_DNA"/>
</dbReference>
<evidence type="ECO:0000313" key="1">
    <source>
        <dbReference type="EMBL" id="ARS35339.1"/>
    </source>
</evidence>
<keyword evidence="2" id="KW-1185">Reference proteome</keyword>
<dbReference type="KEGG" id="pact:CA264_07745"/>
<proteinExistence type="predicted"/>
<gene>
    <name evidence="1" type="ORF">CA264_07745</name>
</gene>